<protein>
    <submittedName>
        <fullName evidence="3">GTP-binding protein</fullName>
    </submittedName>
</protein>
<organism evidence="3 4">
    <name type="scientific">Apiospora hydei</name>
    <dbReference type="NCBI Taxonomy" id="1337664"/>
    <lineage>
        <taxon>Eukaryota</taxon>
        <taxon>Fungi</taxon>
        <taxon>Dikarya</taxon>
        <taxon>Ascomycota</taxon>
        <taxon>Pezizomycotina</taxon>
        <taxon>Sordariomycetes</taxon>
        <taxon>Xylariomycetidae</taxon>
        <taxon>Amphisphaeriales</taxon>
        <taxon>Apiosporaceae</taxon>
        <taxon>Apiospora</taxon>
    </lineage>
</organism>
<dbReference type="InterPro" id="IPR000795">
    <property type="entry name" value="T_Tr_GTP-bd_dom"/>
</dbReference>
<feature type="compositionally biased region" description="Polar residues" evidence="1">
    <location>
        <begin position="101"/>
        <end position="121"/>
    </location>
</feature>
<feature type="compositionally biased region" description="Basic and acidic residues" evidence="1">
    <location>
        <begin position="271"/>
        <end position="281"/>
    </location>
</feature>
<reference evidence="3 4" key="1">
    <citation type="submission" date="2023-01" db="EMBL/GenBank/DDBJ databases">
        <title>Analysis of 21 Apiospora genomes using comparative genomics revels a genus with tremendous synthesis potential of carbohydrate active enzymes and secondary metabolites.</title>
        <authorList>
            <person name="Sorensen T."/>
        </authorList>
    </citation>
    <scope>NUCLEOTIDE SEQUENCE [LARGE SCALE GENOMIC DNA]</scope>
    <source>
        <strain evidence="3 4">CBS 114990</strain>
    </source>
</reference>
<feature type="region of interest" description="Disordered" evidence="1">
    <location>
        <begin position="101"/>
        <end position="127"/>
    </location>
</feature>
<dbReference type="InterPro" id="IPR027417">
    <property type="entry name" value="P-loop_NTPase"/>
</dbReference>
<dbReference type="Proteomes" id="UP001433268">
    <property type="component" value="Unassembled WGS sequence"/>
</dbReference>
<dbReference type="RefSeq" id="XP_066672926.1">
    <property type="nucleotide sequence ID" value="XM_066809308.1"/>
</dbReference>
<evidence type="ECO:0000256" key="1">
    <source>
        <dbReference type="SAM" id="MobiDB-lite"/>
    </source>
</evidence>
<dbReference type="GeneID" id="92042368"/>
<feature type="region of interest" description="Disordered" evidence="1">
    <location>
        <begin position="271"/>
        <end position="295"/>
    </location>
</feature>
<proteinExistence type="predicted"/>
<gene>
    <name evidence="3" type="ORF">PG997_004993</name>
</gene>
<dbReference type="PANTHER" id="PTHR43721">
    <property type="entry name" value="ELONGATION FACTOR TU-RELATED"/>
    <property type="match status" value="1"/>
</dbReference>
<dbReference type="SUPFAM" id="SSF52540">
    <property type="entry name" value="P-loop containing nucleoside triphosphate hydrolases"/>
    <property type="match status" value="1"/>
</dbReference>
<dbReference type="Pfam" id="PF00009">
    <property type="entry name" value="GTP_EFTU"/>
    <property type="match status" value="1"/>
</dbReference>
<dbReference type="EMBL" id="JAQQWN010000004">
    <property type="protein sequence ID" value="KAK8090032.1"/>
    <property type="molecule type" value="Genomic_DNA"/>
</dbReference>
<evidence type="ECO:0000259" key="2">
    <source>
        <dbReference type="Pfam" id="PF00009"/>
    </source>
</evidence>
<feature type="region of interest" description="Disordered" evidence="1">
    <location>
        <begin position="43"/>
        <end position="65"/>
    </location>
</feature>
<keyword evidence="4" id="KW-1185">Reference proteome</keyword>
<sequence length="885" mass="96042">MGFKESAVSFGIGATQSVLAWKELLVFRNNDGYRVSSPWLRTEESARNSGTGGSSPSSHDESNQAGETVIDHLDAEPQEGPIEYKLHLLLRGRRKYEVMSTSIKASGSRSKPSQQPAANKSQTRQTRLQQLTTQLLWRLQQSAPYHAKNRGELIIPKLPEDHENLEVFKKPQRLLPGLEESNGALYEIGVADDGALIGLTNDEMDESMTTLKIIAASLGCRVEVQRMKVVGNCEWIEQQLPDNESPEEEIRHHDDLWVAEALVMPILEPQKDLSDDGDQAHEQQGSLVSPAKDASQTEQLRVSIIGPTTSGKTTLLGTLANGTLDNGRGSSRINLLKHRHERVSGQTSSVAQELIGYKDRDIFNYASVDIEAWTDIHDHSETGRMVFFSDSAGHLRFRRTIMRGLVGWAPHWTFLCITANGGSVSARGPHSLSGTTDDLGDMADSLNLALTHLDLCLLLEIPMVIVVTKYDVAVKDALKSNLNQVFSKIKNAGRTPKLLMPKAASGSVLTEIPVSSQQQVLNEVVEPISKATSLLSIVPVVLASAVKGQGIDLVHALLASLPMPPPPTARDYVPLALNPEQPTALFHIDDKYELESRVVQTSTRASDGKAIVVAGYLRFGRMSVGDRVVIGPFPAEDDEARGQIPRDHPTPGYGLSISNPSSSELARIASRNTVPASAVKGEWHNAKVVNIRNLRLPVRTMGPGQAGTIQIVLDDVDAPADRDSEVEQVRAFCGLIRKGQILAIPSQHMLDTGLSLQAASGFTAVFKDPRVAKFTGGGGTLVNVYVATVRTAARIVRVSSQLPDRASQADGEADDVFNMADSIELDPAHSGKDDLDNSTSPEYSVMLDLLSSREWIEMGSQVVLMEGGNSPGLEGYVGKVIEIAE</sequence>
<feature type="domain" description="Tr-type G" evidence="2">
    <location>
        <begin position="300"/>
        <end position="561"/>
    </location>
</feature>
<evidence type="ECO:0000313" key="4">
    <source>
        <dbReference type="Proteomes" id="UP001433268"/>
    </source>
</evidence>
<evidence type="ECO:0000313" key="3">
    <source>
        <dbReference type="EMBL" id="KAK8090032.1"/>
    </source>
</evidence>
<comment type="caution">
    <text evidence="3">The sequence shown here is derived from an EMBL/GenBank/DDBJ whole genome shotgun (WGS) entry which is preliminary data.</text>
</comment>
<accession>A0ABR1X3V1</accession>
<name>A0ABR1X3V1_9PEZI</name>
<dbReference type="InterPro" id="IPR050055">
    <property type="entry name" value="EF-Tu_GTPase"/>
</dbReference>
<dbReference type="PANTHER" id="PTHR43721:SF30">
    <property type="entry name" value="TR-TYPE G DOMAIN-CONTAINING PROTEIN"/>
    <property type="match status" value="1"/>
</dbReference>
<dbReference type="Gene3D" id="3.40.50.300">
    <property type="entry name" value="P-loop containing nucleotide triphosphate hydrolases"/>
    <property type="match status" value="1"/>
</dbReference>